<evidence type="ECO:0000259" key="8">
    <source>
        <dbReference type="Pfam" id="PF10502"/>
    </source>
</evidence>
<evidence type="ECO:0000256" key="5">
    <source>
        <dbReference type="ARBA" id="ARBA00022801"/>
    </source>
</evidence>
<dbReference type="Gene3D" id="2.10.109.10">
    <property type="entry name" value="Umud Fragment, subunit A"/>
    <property type="match status" value="1"/>
</dbReference>
<feature type="domain" description="Peptidase S26" evidence="8">
    <location>
        <begin position="11"/>
        <end position="182"/>
    </location>
</feature>
<dbReference type="GO" id="GO:0005886">
    <property type="term" value="C:plasma membrane"/>
    <property type="evidence" value="ECO:0007669"/>
    <property type="project" value="UniProtKB-SubCell"/>
</dbReference>
<dbReference type="GO" id="GO:0006465">
    <property type="term" value="P:signal peptide processing"/>
    <property type="evidence" value="ECO:0007669"/>
    <property type="project" value="InterPro"/>
</dbReference>
<comment type="caution">
    <text evidence="9">The sequence shown here is derived from an EMBL/GenBank/DDBJ whole genome shotgun (WGS) entry which is preliminary data.</text>
</comment>
<dbReference type="EMBL" id="JQBX01000007">
    <property type="protein sequence ID" value="KRN94169.1"/>
    <property type="molecule type" value="Genomic_DNA"/>
</dbReference>
<dbReference type="InterPro" id="IPR019757">
    <property type="entry name" value="Pept_S26A_signal_pept_1_Lys-AS"/>
</dbReference>
<dbReference type="InterPro" id="IPR036286">
    <property type="entry name" value="LexA/Signal_pep-like_sf"/>
</dbReference>
<evidence type="ECO:0000256" key="7">
    <source>
        <dbReference type="RuleBase" id="RU362042"/>
    </source>
</evidence>
<keyword evidence="7" id="KW-0472">Membrane</keyword>
<dbReference type="InterPro" id="IPR000223">
    <property type="entry name" value="Pept_S26A_signal_pept_1"/>
</dbReference>
<feature type="active site" evidence="6">
    <location>
        <position position="41"/>
    </location>
</feature>
<organism evidence="9 10">
    <name type="scientific">Pediococcus stilesii</name>
    <dbReference type="NCBI Taxonomy" id="331679"/>
    <lineage>
        <taxon>Bacteria</taxon>
        <taxon>Bacillati</taxon>
        <taxon>Bacillota</taxon>
        <taxon>Bacilli</taxon>
        <taxon>Lactobacillales</taxon>
        <taxon>Lactobacillaceae</taxon>
        <taxon>Pediococcus</taxon>
    </lineage>
</organism>
<protein>
    <recommendedName>
        <fullName evidence="4 7">Signal peptidase I</fullName>
        <ecNumber evidence="4 7">3.4.21.89</ecNumber>
    </recommendedName>
</protein>
<feature type="active site" evidence="6">
    <location>
        <position position="85"/>
    </location>
</feature>
<dbReference type="GO" id="GO:0009003">
    <property type="term" value="F:signal peptidase activity"/>
    <property type="evidence" value="ECO:0007669"/>
    <property type="project" value="UniProtKB-EC"/>
</dbReference>
<evidence type="ECO:0000256" key="1">
    <source>
        <dbReference type="ARBA" id="ARBA00000677"/>
    </source>
</evidence>
<dbReference type="SUPFAM" id="SSF51306">
    <property type="entry name" value="LexA/Signal peptidase"/>
    <property type="match status" value="1"/>
</dbReference>
<dbReference type="PRINTS" id="PR00727">
    <property type="entry name" value="LEADERPTASE"/>
</dbReference>
<evidence type="ECO:0000256" key="2">
    <source>
        <dbReference type="ARBA" id="ARBA00004401"/>
    </source>
</evidence>
<keyword evidence="7" id="KW-0812">Transmembrane</keyword>
<proteinExistence type="inferred from homology"/>
<name>A0A0R2KXG6_9LACO</name>
<evidence type="ECO:0000256" key="3">
    <source>
        <dbReference type="ARBA" id="ARBA00009370"/>
    </source>
</evidence>
<dbReference type="InterPro" id="IPR019533">
    <property type="entry name" value="Peptidase_S26"/>
</dbReference>
<dbReference type="PROSITE" id="PS00761">
    <property type="entry name" value="SPASE_I_3"/>
    <property type="match status" value="1"/>
</dbReference>
<accession>A0A0R2KXG6</accession>
<comment type="subcellular location">
    <subcellularLocation>
        <location evidence="2">Cell membrane</location>
        <topology evidence="2">Single-pass type II membrane protein</topology>
    </subcellularLocation>
    <subcellularLocation>
        <location evidence="7">Membrane</location>
        <topology evidence="7">Single-pass type II membrane protein</topology>
    </subcellularLocation>
</comment>
<dbReference type="CDD" id="cd06530">
    <property type="entry name" value="S26_SPase_I"/>
    <property type="match status" value="1"/>
</dbReference>
<dbReference type="PANTHER" id="PTHR43390">
    <property type="entry name" value="SIGNAL PEPTIDASE I"/>
    <property type="match status" value="1"/>
</dbReference>
<sequence>MFGGKSMRFLRDWVLPIIIGLLVAFLVKTYLFQVVKVDGSSMQPNLQDSERVIVWKPAEIKRMSVIVFDAHGEDPAATQSVDYVKRVIGIPGDTISYNDGKLYVNDKQVPQKFIDEEQRTSGTGNWTLESIANKYGWGKSPKKVPKDSYFVLGDHRSVSNDSRYWGFVKKSKVMGVVKVPFWSNNAKAKKNINDLATD</sequence>
<dbReference type="InterPro" id="IPR019758">
    <property type="entry name" value="Pept_S26A_signal_pept_1_CS"/>
</dbReference>
<dbReference type="NCBIfam" id="TIGR02227">
    <property type="entry name" value="sigpep_I_bact"/>
    <property type="match status" value="1"/>
</dbReference>
<dbReference type="Proteomes" id="UP000051859">
    <property type="component" value="Unassembled WGS sequence"/>
</dbReference>
<keyword evidence="5 7" id="KW-0378">Hydrolase</keyword>
<dbReference type="GO" id="GO:0004252">
    <property type="term" value="F:serine-type endopeptidase activity"/>
    <property type="evidence" value="ECO:0007669"/>
    <property type="project" value="InterPro"/>
</dbReference>
<dbReference type="EC" id="3.4.21.89" evidence="4 7"/>
<keyword evidence="7" id="KW-1133">Transmembrane helix</keyword>
<dbReference type="Pfam" id="PF10502">
    <property type="entry name" value="Peptidase_S26"/>
    <property type="match status" value="1"/>
</dbReference>
<reference evidence="9 10" key="1">
    <citation type="journal article" date="2015" name="Genome Announc.">
        <title>Expanding the biotechnology potential of lactobacilli through comparative genomics of 213 strains and associated genera.</title>
        <authorList>
            <person name="Sun Z."/>
            <person name="Harris H.M."/>
            <person name="McCann A."/>
            <person name="Guo C."/>
            <person name="Argimon S."/>
            <person name="Zhang W."/>
            <person name="Yang X."/>
            <person name="Jeffery I.B."/>
            <person name="Cooney J.C."/>
            <person name="Kagawa T.F."/>
            <person name="Liu W."/>
            <person name="Song Y."/>
            <person name="Salvetti E."/>
            <person name="Wrobel A."/>
            <person name="Rasinkangas P."/>
            <person name="Parkhill J."/>
            <person name="Rea M.C."/>
            <person name="O'Sullivan O."/>
            <person name="Ritari J."/>
            <person name="Douillard F.P."/>
            <person name="Paul Ross R."/>
            <person name="Yang R."/>
            <person name="Briner A.E."/>
            <person name="Felis G.E."/>
            <person name="de Vos W.M."/>
            <person name="Barrangou R."/>
            <person name="Klaenhammer T.R."/>
            <person name="Caufield P.W."/>
            <person name="Cui Y."/>
            <person name="Zhang H."/>
            <person name="O'Toole P.W."/>
        </authorList>
    </citation>
    <scope>NUCLEOTIDE SEQUENCE [LARGE SCALE GENOMIC DNA]</scope>
    <source>
        <strain evidence="9 10">DSM 18001</strain>
    </source>
</reference>
<comment type="similarity">
    <text evidence="3 7">Belongs to the peptidase S26 family.</text>
</comment>
<dbReference type="AlphaFoldDB" id="A0A0R2KXG6"/>
<dbReference type="PROSITE" id="PS00760">
    <property type="entry name" value="SPASE_I_2"/>
    <property type="match status" value="1"/>
</dbReference>
<dbReference type="PATRIC" id="fig|331679.3.peg.1619"/>
<evidence type="ECO:0000313" key="9">
    <source>
        <dbReference type="EMBL" id="KRN94169.1"/>
    </source>
</evidence>
<keyword evidence="10" id="KW-1185">Reference proteome</keyword>
<evidence type="ECO:0000256" key="6">
    <source>
        <dbReference type="PIRSR" id="PIRSR600223-1"/>
    </source>
</evidence>
<gene>
    <name evidence="9" type="ORF">IV81_GL001583</name>
</gene>
<evidence type="ECO:0000256" key="4">
    <source>
        <dbReference type="ARBA" id="ARBA00013208"/>
    </source>
</evidence>
<dbReference type="PANTHER" id="PTHR43390:SF1">
    <property type="entry name" value="CHLOROPLAST PROCESSING PEPTIDASE"/>
    <property type="match status" value="1"/>
</dbReference>
<evidence type="ECO:0000313" key="10">
    <source>
        <dbReference type="Proteomes" id="UP000051859"/>
    </source>
</evidence>
<keyword evidence="7" id="KW-0645">Protease</keyword>
<dbReference type="STRING" id="331679.IV81_GL001583"/>
<comment type="catalytic activity">
    <reaction evidence="1 7">
        <text>Cleavage of hydrophobic, N-terminal signal or leader sequences from secreted and periplasmic proteins.</text>
        <dbReference type="EC" id="3.4.21.89"/>
    </reaction>
</comment>
<feature type="transmembrane region" description="Helical" evidence="7">
    <location>
        <begin position="12"/>
        <end position="32"/>
    </location>
</feature>